<keyword evidence="1" id="KW-0479">Metal-binding</keyword>
<evidence type="ECO:0000256" key="3">
    <source>
        <dbReference type="ARBA" id="ARBA00022833"/>
    </source>
</evidence>
<dbReference type="PROSITE" id="PS51501">
    <property type="entry name" value="ZF_DNL"/>
    <property type="match status" value="1"/>
</dbReference>
<dbReference type="GO" id="GO:0008270">
    <property type="term" value="F:zinc ion binding"/>
    <property type="evidence" value="ECO:0007669"/>
    <property type="project" value="UniProtKB-KW"/>
</dbReference>
<dbReference type="GO" id="GO:0030150">
    <property type="term" value="P:protein import into mitochondrial matrix"/>
    <property type="evidence" value="ECO:0007669"/>
    <property type="project" value="TreeGrafter"/>
</dbReference>
<feature type="region of interest" description="Disordered" evidence="5">
    <location>
        <begin position="144"/>
        <end position="174"/>
    </location>
</feature>
<feature type="compositionally biased region" description="Basic and acidic residues" evidence="5">
    <location>
        <begin position="147"/>
        <end position="162"/>
    </location>
</feature>
<dbReference type="EMBL" id="JAEUBF010000096">
    <property type="protein sequence ID" value="KAH3680524.1"/>
    <property type="molecule type" value="Genomic_DNA"/>
</dbReference>
<dbReference type="PANTHER" id="PTHR20922">
    <property type="entry name" value="DNL-TYPE ZINC FINGER PROTEIN"/>
    <property type="match status" value="1"/>
</dbReference>
<reference evidence="7" key="1">
    <citation type="journal article" date="2021" name="Open Biol.">
        <title>Shared evolutionary footprints suggest mitochondrial oxidative damage underlies multiple complex I losses in fungi.</title>
        <authorList>
            <person name="Schikora-Tamarit M.A."/>
            <person name="Marcet-Houben M."/>
            <person name="Nosek J."/>
            <person name="Gabaldon T."/>
        </authorList>
    </citation>
    <scope>NUCLEOTIDE SEQUENCE</scope>
    <source>
        <strain evidence="7">CBS6341</strain>
    </source>
</reference>
<comment type="caution">
    <text evidence="7">The sequence shown here is derived from an EMBL/GenBank/DDBJ whole genome shotgun (WGS) entry which is preliminary data.</text>
</comment>
<gene>
    <name evidence="7" type="ORF">WICMUC_000255</name>
</gene>
<keyword evidence="2 4" id="KW-0863">Zinc-finger</keyword>
<sequence length="174" mass="19535">MISRTFSRQLSNVARRSHFQGTFAMLAHRTTYIPLASPKIRFHSTEPDKTTAQLKTDKPQMMISFKCKKCDTRSSHVMSKQAYTSGTVLITCPGCKNKHLIADHLKVNNRITVQDILAAKGESVSQSTDDLVFDEIPQKLKKLIGHHAPDAPKTSESEKASEEQFILPNNVKKQ</sequence>
<organism evidence="7 8">
    <name type="scientific">Wickerhamomyces mucosus</name>
    <dbReference type="NCBI Taxonomy" id="1378264"/>
    <lineage>
        <taxon>Eukaryota</taxon>
        <taxon>Fungi</taxon>
        <taxon>Dikarya</taxon>
        <taxon>Ascomycota</taxon>
        <taxon>Saccharomycotina</taxon>
        <taxon>Saccharomycetes</taxon>
        <taxon>Phaffomycetales</taxon>
        <taxon>Wickerhamomycetaceae</taxon>
        <taxon>Wickerhamomyces</taxon>
    </lineage>
</organism>
<dbReference type="Proteomes" id="UP000769528">
    <property type="component" value="Unassembled WGS sequence"/>
</dbReference>
<keyword evidence="3" id="KW-0862">Zinc</keyword>
<evidence type="ECO:0000259" key="6">
    <source>
        <dbReference type="PROSITE" id="PS51501"/>
    </source>
</evidence>
<dbReference type="InterPro" id="IPR024158">
    <property type="entry name" value="Mt_import_TIM15"/>
</dbReference>
<dbReference type="GO" id="GO:0051087">
    <property type="term" value="F:protein-folding chaperone binding"/>
    <property type="evidence" value="ECO:0007669"/>
    <property type="project" value="TreeGrafter"/>
</dbReference>
<dbReference type="GO" id="GO:0005739">
    <property type="term" value="C:mitochondrion"/>
    <property type="evidence" value="ECO:0007669"/>
    <property type="project" value="TreeGrafter"/>
</dbReference>
<feature type="domain" description="DNL-type" evidence="6">
    <location>
        <begin position="56"/>
        <end position="149"/>
    </location>
</feature>
<evidence type="ECO:0000313" key="7">
    <source>
        <dbReference type="EMBL" id="KAH3680524.1"/>
    </source>
</evidence>
<accession>A0A9P8TIY2</accession>
<evidence type="ECO:0000256" key="5">
    <source>
        <dbReference type="SAM" id="MobiDB-lite"/>
    </source>
</evidence>
<evidence type="ECO:0000256" key="4">
    <source>
        <dbReference type="PROSITE-ProRule" id="PRU00834"/>
    </source>
</evidence>
<dbReference type="GO" id="GO:0006457">
    <property type="term" value="P:protein folding"/>
    <property type="evidence" value="ECO:0007669"/>
    <property type="project" value="TreeGrafter"/>
</dbReference>
<name>A0A9P8TIY2_9ASCO</name>
<proteinExistence type="predicted"/>
<dbReference type="PANTHER" id="PTHR20922:SF13">
    <property type="entry name" value="DNL-TYPE ZINC FINGER PROTEIN"/>
    <property type="match status" value="1"/>
</dbReference>
<evidence type="ECO:0000313" key="8">
    <source>
        <dbReference type="Proteomes" id="UP000769528"/>
    </source>
</evidence>
<dbReference type="InterPro" id="IPR007853">
    <property type="entry name" value="Znf_DNL-typ"/>
</dbReference>
<evidence type="ECO:0000256" key="2">
    <source>
        <dbReference type="ARBA" id="ARBA00022771"/>
    </source>
</evidence>
<dbReference type="AlphaFoldDB" id="A0A9P8TIY2"/>
<protein>
    <recommendedName>
        <fullName evidence="6">DNL-type domain-containing protein</fullName>
    </recommendedName>
</protein>
<reference evidence="7" key="2">
    <citation type="submission" date="2021-01" db="EMBL/GenBank/DDBJ databases">
        <authorList>
            <person name="Schikora-Tamarit M.A."/>
        </authorList>
    </citation>
    <scope>NUCLEOTIDE SEQUENCE</scope>
    <source>
        <strain evidence="7">CBS6341</strain>
    </source>
</reference>
<keyword evidence="8" id="KW-1185">Reference proteome</keyword>
<dbReference type="Pfam" id="PF05180">
    <property type="entry name" value="zf-DNL"/>
    <property type="match status" value="1"/>
</dbReference>
<dbReference type="OrthoDB" id="512667at2759"/>
<dbReference type="GO" id="GO:0050821">
    <property type="term" value="P:protein stabilization"/>
    <property type="evidence" value="ECO:0007669"/>
    <property type="project" value="TreeGrafter"/>
</dbReference>
<evidence type="ECO:0000256" key="1">
    <source>
        <dbReference type="ARBA" id="ARBA00022723"/>
    </source>
</evidence>